<dbReference type="Proteomes" id="UP000242715">
    <property type="component" value="Unassembled WGS sequence"/>
</dbReference>
<accession>A0A2Z6NLA4</accession>
<dbReference type="AlphaFoldDB" id="A0A2Z6NLA4"/>
<protein>
    <submittedName>
        <fullName evidence="1">Uncharacterized protein</fullName>
    </submittedName>
</protein>
<sequence>MKYPIPKFGVAVDNGTKAQENDGCLISTLNENKTPANGVSPSDTINGGETSVLTKFMNVHSGRKIGAHPYVYTLLLFIPTEVASNMKGFNETFVKRR</sequence>
<reference evidence="2" key="1">
    <citation type="journal article" date="2017" name="Front. Plant Sci.">
        <title>Climate Clever Clovers: New Paradigm to Reduce the Environmental Footprint of Ruminants by Breeding Low Methanogenic Forages Utilizing Haplotype Variation.</title>
        <authorList>
            <person name="Kaur P."/>
            <person name="Appels R."/>
            <person name="Bayer P.E."/>
            <person name="Keeble-Gagnere G."/>
            <person name="Wang J."/>
            <person name="Hirakawa H."/>
            <person name="Shirasawa K."/>
            <person name="Vercoe P."/>
            <person name="Stefanova K."/>
            <person name="Durmic Z."/>
            <person name="Nichols P."/>
            <person name="Revell C."/>
            <person name="Isobe S.N."/>
            <person name="Edwards D."/>
            <person name="Erskine W."/>
        </authorList>
    </citation>
    <scope>NUCLEOTIDE SEQUENCE [LARGE SCALE GENOMIC DNA]</scope>
    <source>
        <strain evidence="2">cv. Daliak</strain>
    </source>
</reference>
<dbReference type="EMBL" id="DF973939">
    <property type="protein sequence ID" value="GAU42763.1"/>
    <property type="molecule type" value="Genomic_DNA"/>
</dbReference>
<evidence type="ECO:0000313" key="1">
    <source>
        <dbReference type="EMBL" id="GAU42763.1"/>
    </source>
</evidence>
<name>A0A2Z6NLA4_TRISU</name>
<proteinExistence type="predicted"/>
<organism evidence="1 2">
    <name type="scientific">Trifolium subterraneum</name>
    <name type="common">Subterranean clover</name>
    <dbReference type="NCBI Taxonomy" id="3900"/>
    <lineage>
        <taxon>Eukaryota</taxon>
        <taxon>Viridiplantae</taxon>
        <taxon>Streptophyta</taxon>
        <taxon>Embryophyta</taxon>
        <taxon>Tracheophyta</taxon>
        <taxon>Spermatophyta</taxon>
        <taxon>Magnoliopsida</taxon>
        <taxon>eudicotyledons</taxon>
        <taxon>Gunneridae</taxon>
        <taxon>Pentapetalae</taxon>
        <taxon>rosids</taxon>
        <taxon>fabids</taxon>
        <taxon>Fabales</taxon>
        <taxon>Fabaceae</taxon>
        <taxon>Papilionoideae</taxon>
        <taxon>50 kb inversion clade</taxon>
        <taxon>NPAAA clade</taxon>
        <taxon>Hologalegina</taxon>
        <taxon>IRL clade</taxon>
        <taxon>Trifolieae</taxon>
        <taxon>Trifolium</taxon>
    </lineage>
</organism>
<evidence type="ECO:0000313" key="2">
    <source>
        <dbReference type="Proteomes" id="UP000242715"/>
    </source>
</evidence>
<keyword evidence="2" id="KW-1185">Reference proteome</keyword>
<gene>
    <name evidence="1" type="ORF">TSUD_239260</name>
</gene>